<dbReference type="SMART" id="SM00320">
    <property type="entry name" value="WD40"/>
    <property type="match status" value="4"/>
</dbReference>
<dbReference type="InterPro" id="IPR036322">
    <property type="entry name" value="WD40_repeat_dom_sf"/>
</dbReference>
<dbReference type="EMBL" id="MU167209">
    <property type="protein sequence ID" value="KAG0152153.1"/>
    <property type="molecule type" value="Genomic_DNA"/>
</dbReference>
<sequence>MASLISSTIWVRRGVAAQFPQRYNLDEKEMERVAKMAGSRLEQVKQELAQAQIEEEKVDVEEMIGGESDEEDDKMKKENGESESDWTDVEGSDETKDVEMADASNDKKVDRIADDLAQYNLENYDQEKPKNASMGVFSNVKGLQYYDNPDDDPYVTLNDLAEDNDLEREELEIYPTDSILVTAKTQDDVSQLDVYVYDESEENLYVHHDLLLPAMPLCLEWIDFTPAGIQTDDPNRKGNYVAVGTMDPDIEIWSLDVLDGLYPDGILGGANQQQDESNLETDRLDLDESNQPASHQANISSKKKKKKKKRSTSTAPTSLTSPTHHTSSVLSLSHNRMVRNLLLSSSADTTVKLWDLNVAPLTSSSTFTAIRSFDLHKDKVQSVQWNPKQPAVVMSGGWDGLIKIWDSRNCMEGVGVKVESDVECLRWDPFEDFGLLVTLDNGLIQSYDFRMLPKFDDKASNAVDRSKALWTLSAHDSSVSALDISSTIPGLMVTGGVDKKVKVWNVDKKDSKPTISMVTSRDLGVGKVFSVGICPDAPATIAVAGSKAVVQIWDLTTNNGVRSVFKDRLKQHANFNLDEKRTFGNAGVIGVADGQDSEEE</sequence>
<feature type="repeat" description="WD" evidence="4">
    <location>
        <begin position="472"/>
        <end position="514"/>
    </location>
</feature>
<evidence type="ECO:0000256" key="3">
    <source>
        <dbReference type="ARBA" id="ARBA00022737"/>
    </source>
</evidence>
<reference evidence="6" key="1">
    <citation type="submission" date="2013-11" db="EMBL/GenBank/DDBJ databases">
        <title>Genome sequence of the fusiform rust pathogen reveals effectors for host alternation and coevolution with pine.</title>
        <authorList>
            <consortium name="DOE Joint Genome Institute"/>
            <person name="Smith K."/>
            <person name="Pendleton A."/>
            <person name="Kubisiak T."/>
            <person name="Anderson C."/>
            <person name="Salamov A."/>
            <person name="Aerts A."/>
            <person name="Riley R."/>
            <person name="Clum A."/>
            <person name="Lindquist E."/>
            <person name="Ence D."/>
            <person name="Campbell M."/>
            <person name="Kronenberg Z."/>
            <person name="Feau N."/>
            <person name="Dhillon B."/>
            <person name="Hamelin R."/>
            <person name="Burleigh J."/>
            <person name="Smith J."/>
            <person name="Yandell M."/>
            <person name="Nelson C."/>
            <person name="Grigoriev I."/>
            <person name="Davis J."/>
        </authorList>
    </citation>
    <scope>NUCLEOTIDE SEQUENCE</scope>
    <source>
        <strain evidence="6">G11</strain>
    </source>
</reference>
<feature type="repeat" description="WD" evidence="4">
    <location>
        <begin position="322"/>
        <end position="364"/>
    </location>
</feature>
<dbReference type="PANTHER" id="PTHR14091">
    <property type="entry name" value="PERIODIC TRYPTOPHAN PROTEIN 1"/>
    <property type="match status" value="1"/>
</dbReference>
<dbReference type="PROSITE" id="PS50082">
    <property type="entry name" value="WD_REPEATS_2"/>
    <property type="match status" value="3"/>
</dbReference>
<keyword evidence="2 4" id="KW-0853">WD repeat</keyword>
<dbReference type="InterPro" id="IPR001680">
    <property type="entry name" value="WD40_rpt"/>
</dbReference>
<feature type="region of interest" description="Disordered" evidence="5">
    <location>
        <begin position="287"/>
        <end position="330"/>
    </location>
</feature>
<dbReference type="PROSITE" id="PS00678">
    <property type="entry name" value="WD_REPEATS_1"/>
    <property type="match status" value="2"/>
</dbReference>
<dbReference type="PRINTS" id="PR00320">
    <property type="entry name" value="GPROTEINBRPT"/>
</dbReference>
<feature type="compositionally biased region" description="Basic residues" evidence="5">
    <location>
        <begin position="301"/>
        <end position="311"/>
    </location>
</feature>
<dbReference type="InterPro" id="IPR020472">
    <property type="entry name" value="WD40_PAC1"/>
</dbReference>
<keyword evidence="1" id="KW-0597">Phosphoprotein</keyword>
<evidence type="ECO:0000313" key="7">
    <source>
        <dbReference type="Proteomes" id="UP000886653"/>
    </source>
</evidence>
<feature type="compositionally biased region" description="Low complexity" evidence="5">
    <location>
        <begin position="312"/>
        <end position="330"/>
    </location>
</feature>
<proteinExistence type="predicted"/>
<gene>
    <name evidence="6" type="ORF">CROQUDRAFT_650229</name>
</gene>
<feature type="repeat" description="WD" evidence="4">
    <location>
        <begin position="373"/>
        <end position="406"/>
    </location>
</feature>
<protein>
    <submittedName>
        <fullName evidence="6">Uncharacterized protein</fullName>
    </submittedName>
</protein>
<dbReference type="InterPro" id="IPR044285">
    <property type="entry name" value="PWP1"/>
</dbReference>
<dbReference type="PROSITE" id="PS50294">
    <property type="entry name" value="WD_REPEATS_REGION"/>
    <property type="match status" value="3"/>
</dbReference>
<evidence type="ECO:0000256" key="2">
    <source>
        <dbReference type="ARBA" id="ARBA00022574"/>
    </source>
</evidence>
<dbReference type="GO" id="GO:0005634">
    <property type="term" value="C:nucleus"/>
    <property type="evidence" value="ECO:0007669"/>
    <property type="project" value="TreeGrafter"/>
</dbReference>
<keyword evidence="3" id="KW-0677">Repeat</keyword>
<keyword evidence="7" id="KW-1185">Reference proteome</keyword>
<evidence type="ECO:0000256" key="4">
    <source>
        <dbReference type="PROSITE-ProRule" id="PRU00221"/>
    </source>
</evidence>
<dbReference type="InterPro" id="IPR019775">
    <property type="entry name" value="WD40_repeat_CS"/>
</dbReference>
<dbReference type="Gene3D" id="2.130.10.10">
    <property type="entry name" value="YVTN repeat-like/Quinoprotein amine dehydrogenase"/>
    <property type="match status" value="2"/>
</dbReference>
<dbReference type="GO" id="GO:0006364">
    <property type="term" value="P:rRNA processing"/>
    <property type="evidence" value="ECO:0007669"/>
    <property type="project" value="InterPro"/>
</dbReference>
<dbReference type="OrthoDB" id="270624at2759"/>
<feature type="compositionally biased region" description="Basic and acidic residues" evidence="5">
    <location>
        <begin position="93"/>
        <end position="109"/>
    </location>
</feature>
<dbReference type="Proteomes" id="UP000886653">
    <property type="component" value="Unassembled WGS sequence"/>
</dbReference>
<feature type="compositionally biased region" description="Acidic residues" evidence="5">
    <location>
        <begin position="56"/>
        <end position="72"/>
    </location>
</feature>
<name>A0A9P6TIV4_9BASI</name>
<evidence type="ECO:0000256" key="1">
    <source>
        <dbReference type="ARBA" id="ARBA00022553"/>
    </source>
</evidence>
<evidence type="ECO:0000256" key="5">
    <source>
        <dbReference type="SAM" id="MobiDB-lite"/>
    </source>
</evidence>
<dbReference type="InterPro" id="IPR015943">
    <property type="entry name" value="WD40/YVTN_repeat-like_dom_sf"/>
</dbReference>
<comment type="caution">
    <text evidence="6">The sequence shown here is derived from an EMBL/GenBank/DDBJ whole genome shotgun (WGS) entry which is preliminary data.</text>
</comment>
<dbReference type="PANTHER" id="PTHR14091:SF0">
    <property type="entry name" value="PERIODIC TRYPTOPHAN PROTEIN 1 HOMOLOG"/>
    <property type="match status" value="1"/>
</dbReference>
<feature type="compositionally biased region" description="Polar residues" evidence="5">
    <location>
        <begin position="289"/>
        <end position="300"/>
    </location>
</feature>
<dbReference type="SUPFAM" id="SSF50978">
    <property type="entry name" value="WD40 repeat-like"/>
    <property type="match status" value="1"/>
</dbReference>
<dbReference type="AlphaFoldDB" id="A0A9P6TIV4"/>
<feature type="region of interest" description="Disordered" evidence="5">
    <location>
        <begin position="52"/>
        <end position="109"/>
    </location>
</feature>
<evidence type="ECO:0000313" key="6">
    <source>
        <dbReference type="EMBL" id="KAG0152153.1"/>
    </source>
</evidence>
<dbReference type="Pfam" id="PF00400">
    <property type="entry name" value="WD40"/>
    <property type="match status" value="3"/>
</dbReference>
<accession>A0A9P6TIV4</accession>
<feature type="compositionally biased region" description="Acidic residues" evidence="5">
    <location>
        <begin position="81"/>
        <end position="92"/>
    </location>
</feature>
<organism evidence="6 7">
    <name type="scientific">Cronartium quercuum f. sp. fusiforme G11</name>
    <dbReference type="NCBI Taxonomy" id="708437"/>
    <lineage>
        <taxon>Eukaryota</taxon>
        <taxon>Fungi</taxon>
        <taxon>Dikarya</taxon>
        <taxon>Basidiomycota</taxon>
        <taxon>Pucciniomycotina</taxon>
        <taxon>Pucciniomycetes</taxon>
        <taxon>Pucciniales</taxon>
        <taxon>Coleosporiaceae</taxon>
        <taxon>Cronartium</taxon>
    </lineage>
</organism>